<reference evidence="3" key="1">
    <citation type="submission" date="2018-01" db="EMBL/GenBank/DDBJ databases">
        <authorList>
            <person name="Gaut B.S."/>
            <person name="Morton B.R."/>
            <person name="Clegg M.T."/>
            <person name="Duvall M.R."/>
        </authorList>
    </citation>
    <scope>NUCLEOTIDE SEQUENCE [LARGE SCALE GENOMIC DNA]</scope>
    <source>
        <plasmid evidence="3">Plasmid cbm2613_p</plasmid>
    </source>
</reference>
<evidence type="ECO:0000256" key="1">
    <source>
        <dbReference type="SAM" id="MobiDB-lite"/>
    </source>
</evidence>
<dbReference type="EMBL" id="LT976981">
    <property type="protein sequence ID" value="SOZ74581.1"/>
    <property type="molecule type" value="Genomic_DNA"/>
</dbReference>
<geneLocation type="plasmid" evidence="3">
    <name>cbm2613_p</name>
</geneLocation>
<evidence type="ECO:0000313" key="3">
    <source>
        <dbReference type="Proteomes" id="UP000256952"/>
    </source>
</evidence>
<sequence length="57" mass="6358">MQQRGFVYPSVQHRFAEDMADFGESRASPKTDKTNPAAALNRDDGSDRSDDSNDSKH</sequence>
<dbReference type="AlphaFoldDB" id="A0A375EDS2"/>
<dbReference type="Proteomes" id="UP000256952">
    <property type="component" value="Plasmid CBM2613_p"/>
</dbReference>
<protein>
    <submittedName>
        <fullName evidence="2">Uncharacterized protein</fullName>
    </submittedName>
</protein>
<accession>A0A375EDS2</accession>
<keyword evidence="2" id="KW-0614">Plasmid</keyword>
<gene>
    <name evidence="2" type="ORF">CBM2613_P60016</name>
</gene>
<feature type="compositionally biased region" description="Basic and acidic residues" evidence="1">
    <location>
        <begin position="41"/>
        <end position="57"/>
    </location>
</feature>
<name>A0A375EDS2_9BURK</name>
<evidence type="ECO:0000313" key="2">
    <source>
        <dbReference type="EMBL" id="SOZ74581.1"/>
    </source>
</evidence>
<feature type="region of interest" description="Disordered" evidence="1">
    <location>
        <begin position="19"/>
        <end position="57"/>
    </location>
</feature>
<organism evidence="2 3">
    <name type="scientific">Cupriavidus taiwanensis</name>
    <dbReference type="NCBI Taxonomy" id="164546"/>
    <lineage>
        <taxon>Bacteria</taxon>
        <taxon>Pseudomonadati</taxon>
        <taxon>Pseudomonadota</taxon>
        <taxon>Betaproteobacteria</taxon>
        <taxon>Burkholderiales</taxon>
        <taxon>Burkholderiaceae</taxon>
        <taxon>Cupriavidus</taxon>
    </lineage>
</organism>
<feature type="compositionally biased region" description="Basic and acidic residues" evidence="1">
    <location>
        <begin position="23"/>
        <end position="33"/>
    </location>
</feature>
<proteinExistence type="predicted"/>